<evidence type="ECO:0000313" key="1">
    <source>
        <dbReference type="EMBL" id="QHT14360.1"/>
    </source>
</evidence>
<sequence length="196" mass="20863">MVLKTFISLNKYTPNNRMDCSELLRLRLANTLYCRQQNICGNETPAQTPVQKSFTIFLDYSTGAAGKVISSVYIPPGLYGSNANASLALGGIFTDNVGTDLIFKDNITIDLQNTTYAFVCAIAASGSIPDASGPRWQPVSSAYMGPPGGIKYSITSPNNITILGLELGKLNGDNITSRATSGPGTGFLASITLFYL</sequence>
<organism evidence="1">
    <name type="scientific">viral metagenome</name>
    <dbReference type="NCBI Taxonomy" id="1070528"/>
    <lineage>
        <taxon>unclassified sequences</taxon>
        <taxon>metagenomes</taxon>
        <taxon>organismal metagenomes</taxon>
    </lineage>
</organism>
<dbReference type="EMBL" id="MN739581">
    <property type="protein sequence ID" value="QHT14360.1"/>
    <property type="molecule type" value="Genomic_DNA"/>
</dbReference>
<name>A0A6C0DDE4_9ZZZZ</name>
<accession>A0A6C0DDE4</accession>
<protein>
    <submittedName>
        <fullName evidence="1">Uncharacterized protein</fullName>
    </submittedName>
</protein>
<reference evidence="1" key="1">
    <citation type="journal article" date="2020" name="Nature">
        <title>Giant virus diversity and host interactions through global metagenomics.</title>
        <authorList>
            <person name="Schulz F."/>
            <person name="Roux S."/>
            <person name="Paez-Espino D."/>
            <person name="Jungbluth S."/>
            <person name="Walsh D.A."/>
            <person name="Denef V.J."/>
            <person name="McMahon K.D."/>
            <person name="Konstantinidis K.T."/>
            <person name="Eloe-Fadrosh E.A."/>
            <person name="Kyrpides N.C."/>
            <person name="Woyke T."/>
        </authorList>
    </citation>
    <scope>NUCLEOTIDE SEQUENCE</scope>
    <source>
        <strain evidence="1">GVMAG-M-3300023174-137</strain>
    </source>
</reference>
<dbReference type="AlphaFoldDB" id="A0A6C0DDE4"/>
<proteinExistence type="predicted"/>